<sequence>MRKGMIGIDGVDICRLDRCVLRSTYHAIAQDTDLQRRLSESHWLSKGFAATIKDVTFSSVKAQLCSLTFAITELAQVVSFFSMKQ</sequence>
<evidence type="ECO:0000313" key="1">
    <source>
        <dbReference type="EMBL" id="KAJ5211221.1"/>
    </source>
</evidence>
<reference evidence="1" key="2">
    <citation type="journal article" date="2023" name="IMA Fungus">
        <title>Comparative genomic study of the Penicillium genus elucidates a diverse pangenome and 15 lateral gene transfer events.</title>
        <authorList>
            <person name="Petersen C."/>
            <person name="Sorensen T."/>
            <person name="Nielsen M.R."/>
            <person name="Sondergaard T.E."/>
            <person name="Sorensen J.L."/>
            <person name="Fitzpatrick D.A."/>
            <person name="Frisvad J.C."/>
            <person name="Nielsen K.L."/>
        </authorList>
    </citation>
    <scope>NUCLEOTIDE SEQUENCE</scope>
    <source>
        <strain evidence="1">IBT 16849</strain>
    </source>
</reference>
<dbReference type="EMBL" id="JAPQKP010000001">
    <property type="protein sequence ID" value="KAJ5211221.1"/>
    <property type="molecule type" value="Genomic_DNA"/>
</dbReference>
<comment type="caution">
    <text evidence="1">The sequence shown here is derived from an EMBL/GenBank/DDBJ whole genome shotgun (WGS) entry which is preliminary data.</text>
</comment>
<accession>A0A9W9T6L2</accession>
<evidence type="ECO:0000313" key="2">
    <source>
        <dbReference type="Proteomes" id="UP001150879"/>
    </source>
</evidence>
<organism evidence="1 2">
    <name type="scientific">Penicillium cf. griseofulvum</name>
    <dbReference type="NCBI Taxonomy" id="2972120"/>
    <lineage>
        <taxon>Eukaryota</taxon>
        <taxon>Fungi</taxon>
        <taxon>Dikarya</taxon>
        <taxon>Ascomycota</taxon>
        <taxon>Pezizomycotina</taxon>
        <taxon>Eurotiomycetes</taxon>
        <taxon>Eurotiomycetidae</taxon>
        <taxon>Eurotiales</taxon>
        <taxon>Aspergillaceae</taxon>
        <taxon>Penicillium</taxon>
    </lineage>
</organism>
<proteinExistence type="predicted"/>
<dbReference type="Proteomes" id="UP001150879">
    <property type="component" value="Unassembled WGS sequence"/>
</dbReference>
<dbReference type="AlphaFoldDB" id="A0A9W9T6L2"/>
<name>A0A9W9T6L2_9EURO</name>
<gene>
    <name evidence="1" type="ORF">N7472_001360</name>
</gene>
<reference evidence="1" key="1">
    <citation type="submission" date="2022-11" db="EMBL/GenBank/DDBJ databases">
        <authorList>
            <person name="Petersen C."/>
        </authorList>
    </citation>
    <scope>NUCLEOTIDE SEQUENCE</scope>
    <source>
        <strain evidence="1">IBT 16849</strain>
    </source>
</reference>
<keyword evidence="2" id="KW-1185">Reference proteome</keyword>
<protein>
    <submittedName>
        <fullName evidence="1">Uncharacterized protein</fullName>
    </submittedName>
</protein>